<gene>
    <name evidence="6" type="ORF">B0A89_02710</name>
</gene>
<organism evidence="6 7">
    <name type="scientific">Paracoccus contaminans</name>
    <dbReference type="NCBI Taxonomy" id="1945662"/>
    <lineage>
        <taxon>Bacteria</taxon>
        <taxon>Pseudomonadati</taxon>
        <taxon>Pseudomonadota</taxon>
        <taxon>Alphaproteobacteria</taxon>
        <taxon>Rhodobacterales</taxon>
        <taxon>Paracoccaceae</taxon>
        <taxon>Paracoccus</taxon>
    </lineage>
</organism>
<evidence type="ECO:0000259" key="5">
    <source>
        <dbReference type="PROSITE" id="PS51935"/>
    </source>
</evidence>
<accession>A0A1W6CV33</accession>
<sequence>MRGAAVAAPHAASDARPADPRSVIAAARGWLGTPYHDQASVKGVGCDCLGLARGIWREVVGSETLPVPPYSRDWGEIGSREVLAENAGRVMIRIDPAEAGPGAVVLFRMRAGAIVKHVGILTGEGAFVHSYERLGVIEEPLTTAWRRRIAFAFLFPRPARALHKKKT</sequence>
<keyword evidence="4" id="KW-0788">Thiol protease</keyword>
<dbReference type="GO" id="GO:0006508">
    <property type="term" value="P:proteolysis"/>
    <property type="evidence" value="ECO:0007669"/>
    <property type="project" value="UniProtKB-KW"/>
</dbReference>
<feature type="domain" description="NlpC/P60" evidence="5">
    <location>
        <begin position="17"/>
        <end position="156"/>
    </location>
</feature>
<dbReference type="AlphaFoldDB" id="A0A1W6CV33"/>
<dbReference type="SUPFAM" id="SSF54001">
    <property type="entry name" value="Cysteine proteinases"/>
    <property type="match status" value="1"/>
</dbReference>
<dbReference type="OrthoDB" id="6058745at2"/>
<dbReference type="Pfam" id="PF00877">
    <property type="entry name" value="NLPC_P60"/>
    <property type="match status" value="1"/>
</dbReference>
<keyword evidence="7" id="KW-1185">Reference proteome</keyword>
<keyword evidence="3" id="KW-0378">Hydrolase</keyword>
<dbReference type="Gene3D" id="3.90.1720.10">
    <property type="entry name" value="endopeptidase domain like (from Nostoc punctiforme)"/>
    <property type="match status" value="1"/>
</dbReference>
<reference evidence="6 7" key="1">
    <citation type="submission" date="2017-03" db="EMBL/GenBank/DDBJ databases">
        <title>Genome sequence of Paracoccus contaminans isolated from a water microcosm.</title>
        <authorList>
            <person name="Aurass P."/>
            <person name="Karste S."/>
            <person name="Trost E."/>
            <person name="Glaeser S.P."/>
            <person name="Kaempfer P."/>
            <person name="Flieger A."/>
        </authorList>
    </citation>
    <scope>NUCLEOTIDE SEQUENCE [LARGE SCALE GENOMIC DNA]</scope>
    <source>
        <strain evidence="7">RKI 16-01929T\LMG 29738T\CCM 8701T\CIP 111112T</strain>
    </source>
</reference>
<evidence type="ECO:0000313" key="6">
    <source>
        <dbReference type="EMBL" id="ARJ68711.1"/>
    </source>
</evidence>
<dbReference type="GO" id="GO:0008234">
    <property type="term" value="F:cysteine-type peptidase activity"/>
    <property type="evidence" value="ECO:0007669"/>
    <property type="project" value="UniProtKB-KW"/>
</dbReference>
<dbReference type="Proteomes" id="UP000193017">
    <property type="component" value="Chromosome"/>
</dbReference>
<evidence type="ECO:0000256" key="2">
    <source>
        <dbReference type="ARBA" id="ARBA00022670"/>
    </source>
</evidence>
<proteinExistence type="inferred from homology"/>
<evidence type="ECO:0000256" key="1">
    <source>
        <dbReference type="ARBA" id="ARBA00007074"/>
    </source>
</evidence>
<dbReference type="EMBL" id="CP020612">
    <property type="protein sequence ID" value="ARJ68711.1"/>
    <property type="molecule type" value="Genomic_DNA"/>
</dbReference>
<dbReference type="InterPro" id="IPR038765">
    <property type="entry name" value="Papain-like_cys_pep_sf"/>
</dbReference>
<dbReference type="NCBIfam" id="TIGR02219">
    <property type="entry name" value="phage_NlpC_fam"/>
    <property type="match status" value="1"/>
</dbReference>
<comment type="similarity">
    <text evidence="1">Belongs to the peptidase C40 family.</text>
</comment>
<dbReference type="KEGG" id="pcon:B0A89_02710"/>
<dbReference type="InterPro" id="IPR000064">
    <property type="entry name" value="NLP_P60_dom"/>
</dbReference>
<name>A0A1W6CV33_9RHOB</name>
<evidence type="ECO:0000256" key="4">
    <source>
        <dbReference type="ARBA" id="ARBA00022807"/>
    </source>
</evidence>
<dbReference type="InterPro" id="IPR011929">
    <property type="entry name" value="Phage_pept_NlpC/P60"/>
</dbReference>
<evidence type="ECO:0000256" key="3">
    <source>
        <dbReference type="ARBA" id="ARBA00022801"/>
    </source>
</evidence>
<protein>
    <submittedName>
        <fullName evidence="6">Peptidase</fullName>
    </submittedName>
</protein>
<evidence type="ECO:0000313" key="7">
    <source>
        <dbReference type="Proteomes" id="UP000193017"/>
    </source>
</evidence>
<dbReference type="STRING" id="1945662.B0A89_02710"/>
<dbReference type="PROSITE" id="PS51935">
    <property type="entry name" value="NLPC_P60"/>
    <property type="match status" value="1"/>
</dbReference>
<keyword evidence="2" id="KW-0645">Protease</keyword>